<gene>
    <name evidence="2" type="ORF">M427DRAFT_39577</name>
</gene>
<keyword evidence="3" id="KW-1185">Reference proteome</keyword>
<feature type="region of interest" description="Disordered" evidence="1">
    <location>
        <begin position="305"/>
        <end position="333"/>
    </location>
</feature>
<evidence type="ECO:0000313" key="2">
    <source>
        <dbReference type="EMBL" id="KXS09096.1"/>
    </source>
</evidence>
<evidence type="ECO:0000256" key="1">
    <source>
        <dbReference type="SAM" id="MobiDB-lite"/>
    </source>
</evidence>
<feature type="compositionally biased region" description="Basic and acidic residues" evidence="1">
    <location>
        <begin position="305"/>
        <end position="322"/>
    </location>
</feature>
<dbReference type="AlphaFoldDB" id="A0A138ZX71"/>
<name>A0A138ZX71_GONPJ</name>
<feature type="region of interest" description="Disordered" evidence="1">
    <location>
        <begin position="27"/>
        <end position="47"/>
    </location>
</feature>
<accession>A0A138ZX71</accession>
<protein>
    <submittedName>
        <fullName evidence="2">Uncharacterized protein</fullName>
    </submittedName>
</protein>
<dbReference type="EMBL" id="KQ965891">
    <property type="protein sequence ID" value="KXS09096.1"/>
    <property type="molecule type" value="Genomic_DNA"/>
</dbReference>
<reference evidence="2 3" key="1">
    <citation type="journal article" date="2015" name="Genome Biol. Evol.">
        <title>Phylogenomic analyses indicate that early fungi evolved digesting cell walls of algal ancestors of land plants.</title>
        <authorList>
            <person name="Chang Y."/>
            <person name="Wang S."/>
            <person name="Sekimoto S."/>
            <person name="Aerts A.L."/>
            <person name="Choi C."/>
            <person name="Clum A."/>
            <person name="LaButti K.M."/>
            <person name="Lindquist E.A."/>
            <person name="Yee Ngan C."/>
            <person name="Ohm R.A."/>
            <person name="Salamov A.A."/>
            <person name="Grigoriev I.V."/>
            <person name="Spatafora J.W."/>
            <person name="Berbee M.L."/>
        </authorList>
    </citation>
    <scope>NUCLEOTIDE SEQUENCE [LARGE SCALE GENOMIC DNA]</scope>
    <source>
        <strain evidence="2 3">JEL478</strain>
    </source>
</reference>
<evidence type="ECO:0000313" key="3">
    <source>
        <dbReference type="Proteomes" id="UP000070544"/>
    </source>
</evidence>
<organism evidence="2 3">
    <name type="scientific">Gonapodya prolifera (strain JEL478)</name>
    <name type="common">Monoblepharis prolifera</name>
    <dbReference type="NCBI Taxonomy" id="1344416"/>
    <lineage>
        <taxon>Eukaryota</taxon>
        <taxon>Fungi</taxon>
        <taxon>Fungi incertae sedis</taxon>
        <taxon>Chytridiomycota</taxon>
        <taxon>Chytridiomycota incertae sedis</taxon>
        <taxon>Monoblepharidomycetes</taxon>
        <taxon>Monoblepharidales</taxon>
        <taxon>Gonapodyaceae</taxon>
        <taxon>Gonapodya</taxon>
    </lineage>
</organism>
<sequence length="333" mass="37494">MSGQYDLLPGFNDPDDTDSLLVEGTWDHNNNKTAMDNEADAPAAKKRKKQFRFDKDGGHDLPLAHAVLRTRTWEVRRNVMHKMVPAAWEAMIEAATALPLPTRKEGKVWVQLTWDGLVYSTAHRHYKTLITDYKGWQAASQKESGVDEPEEDELDKVLCDCVRLENDFLKMKAAAKEEDATKKLQEEGDAIIAHDDAMRCLSDKSSKRLSRASLSEDGDDDLKGDVDDMASNVSNSKCSSKKAATAIAELGKSYKATNQASMSQMQEVVDAIAATSTSQAASLKIQEARLRHEERKLELDREKWEFDKDERWEEREEREERRKGKGGSGQMGT</sequence>
<proteinExistence type="predicted"/>
<dbReference type="Proteomes" id="UP000070544">
    <property type="component" value="Unassembled WGS sequence"/>
</dbReference>